<dbReference type="HOGENOM" id="CLU_1588039_0_0_1"/>
<organism evidence="2">
    <name type="scientific">Caenorhabditis remanei</name>
    <name type="common">Caenorhabditis vulgaris</name>
    <dbReference type="NCBI Taxonomy" id="31234"/>
    <lineage>
        <taxon>Eukaryota</taxon>
        <taxon>Metazoa</taxon>
        <taxon>Ecdysozoa</taxon>
        <taxon>Nematoda</taxon>
        <taxon>Chromadorea</taxon>
        <taxon>Rhabditida</taxon>
        <taxon>Rhabditina</taxon>
        <taxon>Rhabditomorpha</taxon>
        <taxon>Rhabditoidea</taxon>
        <taxon>Rhabditidae</taxon>
        <taxon>Peloderinae</taxon>
        <taxon>Caenorhabditis</taxon>
    </lineage>
</organism>
<dbReference type="AlphaFoldDB" id="E3N8Y3"/>
<proteinExistence type="predicted"/>
<dbReference type="EMBL" id="DS268560">
    <property type="protein sequence ID" value="EFO90056.1"/>
    <property type="molecule type" value="Genomic_DNA"/>
</dbReference>
<dbReference type="InParanoid" id="E3N8Y3"/>
<evidence type="ECO:0000313" key="2">
    <source>
        <dbReference type="Proteomes" id="UP000008281"/>
    </source>
</evidence>
<accession>E3N8Y3</accession>
<dbReference type="Proteomes" id="UP000008281">
    <property type="component" value="Unassembled WGS sequence"/>
</dbReference>
<gene>
    <name evidence="1" type="ORF">CRE_21484</name>
</gene>
<keyword evidence="2" id="KW-1185">Reference proteome</keyword>
<evidence type="ECO:0000313" key="1">
    <source>
        <dbReference type="EMBL" id="EFO90056.1"/>
    </source>
</evidence>
<dbReference type="OrthoDB" id="5863653at2759"/>
<reference evidence="1" key="1">
    <citation type="submission" date="2007-07" db="EMBL/GenBank/DDBJ databases">
        <title>PCAP assembly of the Caenorhabditis remanei genome.</title>
        <authorList>
            <consortium name="The Caenorhabditis remanei Sequencing Consortium"/>
            <person name="Wilson R.K."/>
        </authorList>
    </citation>
    <scope>NUCLEOTIDE SEQUENCE [LARGE SCALE GENOMIC DNA]</scope>
    <source>
        <strain evidence="1">PB4641</strain>
    </source>
</reference>
<protein>
    <submittedName>
        <fullName evidence="1">Uncharacterized protein</fullName>
    </submittedName>
</protein>
<sequence length="168" mass="19825">MRTEMRWRKKCGKILDRYEKRWQNKFEERVKWEVEKRLGEGPSIDYYQKNHPPEEQQKLVENVMKKRLETTKRDSLKLDKTQKGSLSEELKFENRDPIVLTTQLIMSSNLMVVEKPEVKKTIKKVKFDTNPITYYETGVGVDQVEMPVPSGRGDSSIMTASIKQLKML</sequence>
<name>E3N8Y3_CAERE</name>